<keyword evidence="1" id="KW-0472">Membrane</keyword>
<feature type="transmembrane region" description="Helical" evidence="1">
    <location>
        <begin position="33"/>
        <end position="59"/>
    </location>
</feature>
<name>A0A811BTE5_9VIRU</name>
<organism evidence="2 3">
    <name type="scientific">Pandoravirus japonicus</name>
    <dbReference type="NCBI Taxonomy" id="2823154"/>
    <lineage>
        <taxon>Viruses</taxon>
        <taxon>Pandoravirus</taxon>
    </lineage>
</organism>
<evidence type="ECO:0000313" key="2">
    <source>
        <dbReference type="EMBL" id="BCU03855.1"/>
    </source>
</evidence>
<keyword evidence="1" id="KW-0812">Transmembrane</keyword>
<dbReference type="Pfam" id="PF19167">
    <property type="entry name" value="DUF5849"/>
    <property type="match status" value="1"/>
</dbReference>
<sequence>MSAPIKQTTAVVAAPPEVAAGVVAAPPRRSVPWGWIVGGIVGSIVAAMLLAVVVGAIIYEVHRGRRRPGGTPFLPVTPVGPRGGVLAPVGVPLPAGRYKILWGSTGLYLGAGATADSPAVLVAAAAAPTWTYTEATATGGVAGSFTLATGSALSTGTATALVGPVPVYVGVPAATATGSWVPARDTVGGNAVPGSIYNVALGGCLRPDGNAGVGSRVVLAPSCSVAERGWFFESVSA</sequence>
<proteinExistence type="predicted"/>
<dbReference type="InterPro" id="IPR043883">
    <property type="entry name" value="DUF5849"/>
</dbReference>
<dbReference type="Proteomes" id="UP001253637">
    <property type="component" value="Segment"/>
</dbReference>
<dbReference type="EMBL" id="LC625835">
    <property type="protein sequence ID" value="BCU03855.1"/>
    <property type="molecule type" value="Genomic_DNA"/>
</dbReference>
<reference evidence="2" key="1">
    <citation type="submission" date="2021-04" db="EMBL/GenBank/DDBJ databases">
        <title>Draft Genome Sequence of Pandoravirus japonicus, Isolated from the Sabaishi River of Niigata, Japan.</title>
        <authorList>
            <person name="Hosokawa N."/>
            <person name="Takahashi H."/>
            <person name="Aoki K."/>
            <person name="Takemura M."/>
        </authorList>
    </citation>
    <scope>NUCLEOTIDE SEQUENCE</scope>
</reference>
<keyword evidence="1" id="KW-1133">Transmembrane helix</keyword>
<accession>A0A811BTE5</accession>
<evidence type="ECO:0000313" key="3">
    <source>
        <dbReference type="Proteomes" id="UP001253637"/>
    </source>
</evidence>
<evidence type="ECO:0000256" key="1">
    <source>
        <dbReference type="SAM" id="Phobius"/>
    </source>
</evidence>
<protein>
    <submittedName>
        <fullName evidence="2">Uncharacterized protein</fullName>
    </submittedName>
</protein>